<comment type="caution">
    <text evidence="17">The sequence shown here is derived from an EMBL/GenBank/DDBJ whole genome shotgun (WGS) entry which is preliminary data.</text>
</comment>
<evidence type="ECO:0000256" key="4">
    <source>
        <dbReference type="ARBA" id="ARBA00022519"/>
    </source>
</evidence>
<dbReference type="Proteomes" id="UP000235777">
    <property type="component" value="Unassembled WGS sequence"/>
</dbReference>
<dbReference type="RefSeq" id="WP_018443046.1">
    <property type="nucleotide sequence ID" value="NZ_KB890198.1"/>
</dbReference>
<dbReference type="AlphaFoldDB" id="A0A2N7X380"/>
<reference evidence="17 18" key="1">
    <citation type="submission" date="2018-01" db="EMBL/GenBank/DDBJ databases">
        <title>Whole genome analyses suggest that Burkholderia sensu lato contains two further novel genera in the rhizoxinica-symbiotica group Mycetohabitans gen. nov., and Trinickia gen. nov.: implications for the evolution of diazotrophy and nodulation in the Burkholderiaceae.</title>
        <authorList>
            <person name="Estrada-de los Santos P."/>
            <person name="Palmer M."/>
            <person name="Chavez-Ramirez B."/>
            <person name="Beukes C."/>
            <person name="Steenkamp E.T."/>
            <person name="Hirsch A.M."/>
            <person name="Manyaka P."/>
            <person name="Maluk M."/>
            <person name="Lafos M."/>
            <person name="Crook M."/>
            <person name="Gross E."/>
            <person name="Simon M.F."/>
            <person name="Bueno dos Reis Junior F."/>
            <person name="Poole P.S."/>
            <person name="Venter S.N."/>
            <person name="James E.K."/>
        </authorList>
    </citation>
    <scope>NUCLEOTIDE SEQUENCE [LARGE SCALE GENOMIC DNA]</scope>
    <source>
        <strain evidence="17 18">JPY 581</strain>
    </source>
</reference>
<organism evidence="17 18">
    <name type="scientific">Trinickia symbiotica</name>
    <dbReference type="NCBI Taxonomy" id="863227"/>
    <lineage>
        <taxon>Bacteria</taxon>
        <taxon>Pseudomonadati</taxon>
        <taxon>Pseudomonadota</taxon>
        <taxon>Betaproteobacteria</taxon>
        <taxon>Burkholderiales</taxon>
        <taxon>Burkholderiaceae</taxon>
        <taxon>Trinickia</taxon>
    </lineage>
</organism>
<dbReference type="PROSITE" id="PS50885">
    <property type="entry name" value="HAMP"/>
    <property type="match status" value="1"/>
</dbReference>
<feature type="domain" description="HAMP" evidence="16">
    <location>
        <begin position="187"/>
        <end position="240"/>
    </location>
</feature>
<dbReference type="SMART" id="SM00388">
    <property type="entry name" value="HisKA"/>
    <property type="match status" value="1"/>
</dbReference>
<comment type="catalytic activity">
    <reaction evidence="1 14">
        <text>ATP + protein L-histidine = ADP + protein N-phospho-L-histidine.</text>
        <dbReference type="EC" id="2.7.13.3"/>
    </reaction>
</comment>
<dbReference type="InterPro" id="IPR003660">
    <property type="entry name" value="HAMP_dom"/>
</dbReference>
<dbReference type="InterPro" id="IPR036890">
    <property type="entry name" value="HATPase_C_sf"/>
</dbReference>
<keyword evidence="11 14" id="KW-1133">Transmembrane helix</keyword>
<keyword evidence="10 14" id="KW-0067">ATP-binding</keyword>
<dbReference type="EMBL" id="PNYC01000008">
    <property type="protein sequence ID" value="PMS36074.1"/>
    <property type="molecule type" value="Genomic_DNA"/>
</dbReference>
<keyword evidence="4 14" id="KW-0997">Cell inner membrane</keyword>
<evidence type="ECO:0000256" key="6">
    <source>
        <dbReference type="ARBA" id="ARBA00022679"/>
    </source>
</evidence>
<proteinExistence type="predicted"/>
<evidence type="ECO:0000256" key="9">
    <source>
        <dbReference type="ARBA" id="ARBA00022777"/>
    </source>
</evidence>
<evidence type="ECO:0000313" key="17">
    <source>
        <dbReference type="EMBL" id="PMS36074.1"/>
    </source>
</evidence>
<dbReference type="FunFam" id="1.10.287.130:FF:000001">
    <property type="entry name" value="Two-component sensor histidine kinase"/>
    <property type="match status" value="1"/>
</dbReference>
<keyword evidence="8 14" id="KW-0547">Nucleotide-binding</keyword>
<dbReference type="Pfam" id="PF02518">
    <property type="entry name" value="HATPase_c"/>
    <property type="match status" value="1"/>
</dbReference>
<dbReference type="OrthoDB" id="9786919at2"/>
<dbReference type="GO" id="GO:0005524">
    <property type="term" value="F:ATP binding"/>
    <property type="evidence" value="ECO:0007669"/>
    <property type="project" value="UniProtKB-KW"/>
</dbReference>
<dbReference type="InterPro" id="IPR003661">
    <property type="entry name" value="HisK_dim/P_dom"/>
</dbReference>
<dbReference type="PANTHER" id="PTHR45436">
    <property type="entry name" value="SENSOR HISTIDINE KINASE YKOH"/>
    <property type="match status" value="1"/>
</dbReference>
<keyword evidence="3 14" id="KW-1003">Cell membrane</keyword>
<accession>A0A2N7X380</accession>
<dbReference type="InterPro" id="IPR006290">
    <property type="entry name" value="CztS_silS_copS"/>
</dbReference>
<gene>
    <name evidence="17" type="ORF">C0Z20_14575</name>
</gene>
<dbReference type="CDD" id="cd00082">
    <property type="entry name" value="HisKA"/>
    <property type="match status" value="1"/>
</dbReference>
<evidence type="ECO:0000256" key="8">
    <source>
        <dbReference type="ARBA" id="ARBA00022741"/>
    </source>
</evidence>
<dbReference type="PROSITE" id="PS50109">
    <property type="entry name" value="HIS_KIN"/>
    <property type="match status" value="1"/>
</dbReference>
<keyword evidence="9 14" id="KW-0418">Kinase</keyword>
<evidence type="ECO:0000256" key="12">
    <source>
        <dbReference type="ARBA" id="ARBA00023012"/>
    </source>
</evidence>
<dbReference type="STRING" id="863227.GCA_000373005_04438"/>
<dbReference type="InterPro" id="IPR036097">
    <property type="entry name" value="HisK_dim/P_sf"/>
</dbReference>
<dbReference type="CDD" id="cd00075">
    <property type="entry name" value="HATPase"/>
    <property type="match status" value="1"/>
</dbReference>
<evidence type="ECO:0000256" key="13">
    <source>
        <dbReference type="ARBA" id="ARBA00023136"/>
    </source>
</evidence>
<dbReference type="InterPro" id="IPR004358">
    <property type="entry name" value="Sig_transdc_His_kin-like_C"/>
</dbReference>
<evidence type="ECO:0000256" key="11">
    <source>
        <dbReference type="ARBA" id="ARBA00022989"/>
    </source>
</evidence>
<keyword evidence="6 14" id="KW-0808">Transferase</keyword>
<evidence type="ECO:0000256" key="1">
    <source>
        <dbReference type="ARBA" id="ARBA00000085"/>
    </source>
</evidence>
<dbReference type="Pfam" id="PF00672">
    <property type="entry name" value="HAMP"/>
    <property type="match status" value="1"/>
</dbReference>
<dbReference type="Pfam" id="PF00512">
    <property type="entry name" value="HisKA"/>
    <property type="match status" value="1"/>
</dbReference>
<dbReference type="PRINTS" id="PR00344">
    <property type="entry name" value="BCTRLSENSOR"/>
</dbReference>
<dbReference type="SMART" id="SM00387">
    <property type="entry name" value="HATPase_c"/>
    <property type="match status" value="1"/>
</dbReference>
<evidence type="ECO:0000256" key="10">
    <source>
        <dbReference type="ARBA" id="ARBA00022840"/>
    </source>
</evidence>
<comment type="function">
    <text evidence="14">Member of a two-component regulatory system.</text>
</comment>
<dbReference type="SMART" id="SM00304">
    <property type="entry name" value="HAMP"/>
    <property type="match status" value="1"/>
</dbReference>
<feature type="domain" description="Histidine kinase" evidence="15">
    <location>
        <begin position="248"/>
        <end position="462"/>
    </location>
</feature>
<sequence>MRWRWPNTMRARLAVLFALSTSIILAVSGTLLYRALVTSTAHSLAHEMQASVRSTTAHVTAARDWDELRSGGVTAHAAPDDHENLDFAILDGKGNVVVKSDGFSGADEIGRVRAGATPTWIDDPRRAVRYLVATAHLDDDVSSDARIVVQGSYRSTRAFLRLCAICIALATFCGALVAAVVAHRIAAFALQPLAELAACADEISTSRLAHPLPDRFMTGELRELSLAFNRMLARLGESFTRLTQFSADLAHDIRTPLTNLLAQAQVALVQPRSNEQYRAIIESSIEELQRLSRMVDDMLFLARIDARQRTARLRRVDGAGEALRVARYYESIAEDRDIAISVEGQCIFDGEPLLVQRAIGNLLSNACVHAPAGSTVTIECANRSDFAVIRVVDTGPGIAAEHLTRIFDRFYRPDPARQNSASGTGLGLAIVKSIMDEHGGECEVTSVPGVRTAFSLRFPRNGRVVPDDRLPAREAPR</sequence>
<dbReference type="Gene3D" id="1.10.287.130">
    <property type="match status" value="1"/>
</dbReference>
<dbReference type="Gene3D" id="3.30.565.10">
    <property type="entry name" value="Histidine kinase-like ATPase, C-terminal domain"/>
    <property type="match status" value="1"/>
</dbReference>
<protein>
    <recommendedName>
        <fullName evidence="14">Sensor protein</fullName>
        <ecNumber evidence="14">2.7.13.3</ecNumber>
    </recommendedName>
</protein>
<dbReference type="FunFam" id="3.30.565.10:FF:000006">
    <property type="entry name" value="Sensor histidine kinase WalK"/>
    <property type="match status" value="1"/>
</dbReference>
<evidence type="ECO:0000256" key="14">
    <source>
        <dbReference type="RuleBase" id="RU364088"/>
    </source>
</evidence>
<dbReference type="InterPro" id="IPR050428">
    <property type="entry name" value="TCS_sensor_his_kinase"/>
</dbReference>
<evidence type="ECO:0000256" key="3">
    <source>
        <dbReference type="ARBA" id="ARBA00022475"/>
    </source>
</evidence>
<comment type="subcellular location">
    <subcellularLocation>
        <location evidence="2">Cell inner membrane</location>
        <topology evidence="2">Multi-pass membrane protein</topology>
    </subcellularLocation>
</comment>
<keyword evidence="5" id="KW-0597">Phosphoprotein</keyword>
<name>A0A2N7X380_9BURK</name>
<dbReference type="InterPro" id="IPR005467">
    <property type="entry name" value="His_kinase_dom"/>
</dbReference>
<feature type="transmembrane region" description="Helical" evidence="14">
    <location>
        <begin position="158"/>
        <end position="182"/>
    </location>
</feature>
<dbReference type="Gene3D" id="6.10.340.10">
    <property type="match status" value="1"/>
</dbReference>
<keyword evidence="13 14" id="KW-0472">Membrane</keyword>
<dbReference type="GO" id="GO:0005886">
    <property type="term" value="C:plasma membrane"/>
    <property type="evidence" value="ECO:0007669"/>
    <property type="project" value="UniProtKB-SubCell"/>
</dbReference>
<keyword evidence="18" id="KW-1185">Reference proteome</keyword>
<evidence type="ECO:0000259" key="15">
    <source>
        <dbReference type="PROSITE" id="PS50109"/>
    </source>
</evidence>
<keyword evidence="7 14" id="KW-0812">Transmembrane</keyword>
<dbReference type="NCBIfam" id="TIGR01386">
    <property type="entry name" value="cztS_silS_copS"/>
    <property type="match status" value="1"/>
</dbReference>
<evidence type="ECO:0000256" key="7">
    <source>
        <dbReference type="ARBA" id="ARBA00022692"/>
    </source>
</evidence>
<dbReference type="SUPFAM" id="SSF47384">
    <property type="entry name" value="Homodimeric domain of signal transducing histidine kinase"/>
    <property type="match status" value="1"/>
</dbReference>
<dbReference type="EC" id="2.7.13.3" evidence="14"/>
<evidence type="ECO:0000313" key="18">
    <source>
        <dbReference type="Proteomes" id="UP000235777"/>
    </source>
</evidence>
<dbReference type="InterPro" id="IPR003594">
    <property type="entry name" value="HATPase_dom"/>
</dbReference>
<dbReference type="PANTHER" id="PTHR45436:SF15">
    <property type="entry name" value="SENSOR HISTIDINE KINASE CUSS"/>
    <property type="match status" value="1"/>
</dbReference>
<dbReference type="GO" id="GO:0000155">
    <property type="term" value="F:phosphorelay sensor kinase activity"/>
    <property type="evidence" value="ECO:0007669"/>
    <property type="project" value="InterPro"/>
</dbReference>
<evidence type="ECO:0000259" key="16">
    <source>
        <dbReference type="PROSITE" id="PS50885"/>
    </source>
</evidence>
<evidence type="ECO:0000256" key="2">
    <source>
        <dbReference type="ARBA" id="ARBA00004429"/>
    </source>
</evidence>
<dbReference type="SUPFAM" id="SSF55874">
    <property type="entry name" value="ATPase domain of HSP90 chaperone/DNA topoisomerase II/histidine kinase"/>
    <property type="match status" value="1"/>
</dbReference>
<dbReference type="CDD" id="cd06225">
    <property type="entry name" value="HAMP"/>
    <property type="match status" value="1"/>
</dbReference>
<evidence type="ECO:0000256" key="5">
    <source>
        <dbReference type="ARBA" id="ARBA00022553"/>
    </source>
</evidence>
<keyword evidence="12 14" id="KW-0902">Two-component regulatory system</keyword>